<evidence type="ECO:0000256" key="3">
    <source>
        <dbReference type="ARBA" id="ARBA00022737"/>
    </source>
</evidence>
<keyword evidence="2" id="KW-0479">Metal-binding</keyword>
<gene>
    <name evidence="7" type="ORF">DPRO_2556</name>
</gene>
<dbReference type="AlphaFoldDB" id="A0A2C8F9Z4"/>
<dbReference type="Pfam" id="PF13183">
    <property type="entry name" value="Fer4_8"/>
    <property type="match status" value="1"/>
</dbReference>
<dbReference type="PANTHER" id="PTHR32479">
    <property type="entry name" value="GLYCOLATE OXIDASE IRON-SULFUR SUBUNIT"/>
    <property type="match status" value="1"/>
</dbReference>
<dbReference type="GO" id="GO:0046872">
    <property type="term" value="F:metal ion binding"/>
    <property type="evidence" value="ECO:0007669"/>
    <property type="project" value="UniProtKB-KW"/>
</dbReference>
<keyword evidence="3" id="KW-0677">Repeat</keyword>
<dbReference type="SUPFAM" id="SSF46548">
    <property type="entry name" value="alpha-helical ferredoxin"/>
    <property type="match status" value="1"/>
</dbReference>
<reference evidence="8" key="1">
    <citation type="submission" date="2017-09" db="EMBL/GenBank/DDBJ databases">
        <authorList>
            <person name="Regsiter A."/>
            <person name="William W."/>
        </authorList>
    </citation>
    <scope>NUCLEOTIDE SEQUENCE [LARGE SCALE GENOMIC DNA]</scope>
    <source>
        <strain evidence="8">500-1</strain>
    </source>
</reference>
<dbReference type="InterPro" id="IPR017900">
    <property type="entry name" value="4Fe4S_Fe_S_CS"/>
</dbReference>
<dbReference type="InterPro" id="IPR004017">
    <property type="entry name" value="Cys_rich_dom"/>
</dbReference>
<dbReference type="GO" id="GO:0051539">
    <property type="term" value="F:4 iron, 4 sulfur cluster binding"/>
    <property type="evidence" value="ECO:0007669"/>
    <property type="project" value="UniProtKB-KW"/>
</dbReference>
<name>A0A2C8F9Z4_9BACT</name>
<evidence type="ECO:0000256" key="1">
    <source>
        <dbReference type="ARBA" id="ARBA00022485"/>
    </source>
</evidence>
<dbReference type="OrthoDB" id="9770306at2"/>
<dbReference type="GO" id="GO:0016491">
    <property type="term" value="F:oxidoreductase activity"/>
    <property type="evidence" value="ECO:0007669"/>
    <property type="project" value="UniProtKB-ARBA"/>
</dbReference>
<dbReference type="PANTHER" id="PTHR32479:SF19">
    <property type="entry name" value="ANAEROBIC GLYCEROL-3-PHOSPHATE DEHYDROGENASE SUBUNIT C"/>
    <property type="match status" value="1"/>
</dbReference>
<evidence type="ECO:0000256" key="2">
    <source>
        <dbReference type="ARBA" id="ARBA00022723"/>
    </source>
</evidence>
<protein>
    <recommendedName>
        <fullName evidence="6">4Fe-4S ferredoxin-type domain-containing protein</fullName>
    </recommendedName>
</protein>
<keyword evidence="5" id="KW-0411">Iron-sulfur</keyword>
<evidence type="ECO:0000313" key="8">
    <source>
        <dbReference type="Proteomes" id="UP000219215"/>
    </source>
</evidence>
<sequence length="374" mass="40024">MSGNCILCGKCLSVCPLIKTTNREELGPRAKADLCRLLDEGHIPLSEKDAGELASMCLGCRRCTSVCSQGVDVPGLVAALRSEHPGFKGWLWKTWLTNAAALWSASSSAANHLPDSLKPERFGPFLKMLAGLKGESGLRPAFIPTSFPNSYKGKKVLLFAGCTANYVQGRWLMAALRLLDGLGMEVIPGDFKCCGGSLKSAGFADQAASMQEHNINVWRSAGKPDVVTFCTSCRAALRAYPCNDKAEQEEWVAAQHPLSELVREIEFSISIDDSVRFGYHRPCHVGKADADGVLMRAALGSRLVVSGEEQCCGFGGVMHLAAPDICSQVNTQCWDSFGEADVIVTGCAACAARLASSAPEGKRAGHWLELIGEP</sequence>
<dbReference type="RefSeq" id="WP_097012328.1">
    <property type="nucleotide sequence ID" value="NZ_LT907975.1"/>
</dbReference>
<keyword evidence="1" id="KW-0004">4Fe-4S</keyword>
<evidence type="ECO:0000313" key="7">
    <source>
        <dbReference type="EMBL" id="SOB59465.1"/>
    </source>
</evidence>
<dbReference type="KEGG" id="pprf:DPRO_2556"/>
<dbReference type="Gene3D" id="1.10.1060.10">
    <property type="entry name" value="Alpha-helical ferredoxin"/>
    <property type="match status" value="1"/>
</dbReference>
<dbReference type="PROSITE" id="PS51379">
    <property type="entry name" value="4FE4S_FER_2"/>
    <property type="match status" value="1"/>
</dbReference>
<dbReference type="Proteomes" id="UP000219215">
    <property type="component" value="Chromosome DPRO"/>
</dbReference>
<dbReference type="InterPro" id="IPR009051">
    <property type="entry name" value="Helical_ferredxn"/>
</dbReference>
<evidence type="ECO:0000256" key="4">
    <source>
        <dbReference type="ARBA" id="ARBA00023004"/>
    </source>
</evidence>
<accession>A0A2C8F9Z4</accession>
<dbReference type="EMBL" id="LT907975">
    <property type="protein sequence ID" value="SOB59465.1"/>
    <property type="molecule type" value="Genomic_DNA"/>
</dbReference>
<keyword evidence="8" id="KW-1185">Reference proteome</keyword>
<organism evidence="7 8">
    <name type="scientific">Pseudodesulfovibrio profundus</name>
    <dbReference type="NCBI Taxonomy" id="57320"/>
    <lineage>
        <taxon>Bacteria</taxon>
        <taxon>Pseudomonadati</taxon>
        <taxon>Thermodesulfobacteriota</taxon>
        <taxon>Desulfovibrionia</taxon>
        <taxon>Desulfovibrionales</taxon>
        <taxon>Desulfovibrionaceae</taxon>
    </lineage>
</organism>
<keyword evidence="4" id="KW-0408">Iron</keyword>
<dbReference type="Pfam" id="PF02754">
    <property type="entry name" value="CCG"/>
    <property type="match status" value="2"/>
</dbReference>
<dbReference type="PROSITE" id="PS00198">
    <property type="entry name" value="4FE4S_FER_1"/>
    <property type="match status" value="1"/>
</dbReference>
<dbReference type="InterPro" id="IPR017896">
    <property type="entry name" value="4Fe4S_Fe-S-bd"/>
</dbReference>
<evidence type="ECO:0000259" key="6">
    <source>
        <dbReference type="PROSITE" id="PS51379"/>
    </source>
</evidence>
<feature type="domain" description="4Fe-4S ferredoxin-type" evidence="6">
    <location>
        <begin position="1"/>
        <end position="26"/>
    </location>
</feature>
<evidence type="ECO:0000256" key="5">
    <source>
        <dbReference type="ARBA" id="ARBA00023014"/>
    </source>
</evidence>
<proteinExistence type="predicted"/>